<evidence type="ECO:0000259" key="3">
    <source>
        <dbReference type="Pfam" id="PF24883"/>
    </source>
</evidence>
<reference evidence="5" key="1">
    <citation type="submission" date="2019-06" db="EMBL/GenBank/DDBJ databases">
        <authorList>
            <person name="Broberg M."/>
        </authorList>
    </citation>
    <scope>NUCLEOTIDE SEQUENCE [LARGE SCALE GENOMIC DNA]</scope>
</reference>
<dbReference type="InterPro" id="IPR056884">
    <property type="entry name" value="NPHP3-like_N"/>
</dbReference>
<evidence type="ECO:0000259" key="2">
    <source>
        <dbReference type="Pfam" id="PF12770"/>
    </source>
</evidence>
<evidence type="ECO:0000313" key="5">
    <source>
        <dbReference type="Proteomes" id="UP000775872"/>
    </source>
</evidence>
<feature type="domain" description="Nephrocystin 3-like N-terminal" evidence="3">
    <location>
        <begin position="458"/>
        <end position="562"/>
    </location>
</feature>
<dbReference type="OrthoDB" id="5301473at2759"/>
<accession>A0A9N9Z097</accession>
<feature type="domain" description="CHAT" evidence="2">
    <location>
        <begin position="211"/>
        <end position="357"/>
    </location>
</feature>
<evidence type="ECO:0000256" key="1">
    <source>
        <dbReference type="ARBA" id="ARBA00022737"/>
    </source>
</evidence>
<comment type="caution">
    <text evidence="4">The sequence shown here is derived from an EMBL/GenBank/DDBJ whole genome shotgun (WGS) entry which is preliminary data.</text>
</comment>
<dbReference type="Pfam" id="PF12770">
    <property type="entry name" value="CHAT"/>
    <property type="match status" value="1"/>
</dbReference>
<proteinExistence type="predicted"/>
<dbReference type="Pfam" id="PF24883">
    <property type="entry name" value="NPHP3_N"/>
    <property type="match status" value="1"/>
</dbReference>
<protein>
    <recommendedName>
        <fullName evidence="6">CHAT domain-containing protein</fullName>
    </recommendedName>
</protein>
<evidence type="ECO:0008006" key="6">
    <source>
        <dbReference type="Google" id="ProtNLM"/>
    </source>
</evidence>
<keyword evidence="5" id="KW-1185">Reference proteome</keyword>
<name>A0A9N9Z097_9HYPO</name>
<dbReference type="Proteomes" id="UP000775872">
    <property type="component" value="Unassembled WGS sequence"/>
</dbReference>
<evidence type="ECO:0000313" key="4">
    <source>
        <dbReference type="EMBL" id="CAH0046700.1"/>
    </source>
</evidence>
<dbReference type="SUPFAM" id="SSF52540">
    <property type="entry name" value="P-loop containing nucleoside triphosphate hydrolases"/>
    <property type="match status" value="1"/>
</dbReference>
<reference evidence="4 5" key="2">
    <citation type="submission" date="2021-10" db="EMBL/GenBank/DDBJ databases">
        <authorList>
            <person name="Piombo E."/>
        </authorList>
    </citation>
    <scope>NUCLEOTIDE SEQUENCE [LARGE SCALE GENOMIC DNA]</scope>
</reference>
<keyword evidence="1" id="KW-0677">Repeat</keyword>
<dbReference type="InterPro" id="IPR024983">
    <property type="entry name" value="CHAT_dom"/>
</dbReference>
<gene>
    <name evidence="4" type="ORF">CSOL1703_00012935</name>
</gene>
<dbReference type="EMBL" id="CABFOC020000015">
    <property type="protein sequence ID" value="CAH0046700.1"/>
    <property type="molecule type" value="Genomic_DNA"/>
</dbReference>
<sequence>MPESLKIELRIICTATLESGWLVDIENGNEKIQSDVKLTDPLTPEQTSTCSWYLEQYSQSDPFAVGKANEAESLLNAYPNQLLSQLNLRDAVSAYHDEAIRSLHETLLFINVYQDETGSEQNVKHDVHQLLWETLEDPALWSYTHWRVIVSRSWRACQQEDIILTQKIDTMPHRTNALNVLLVVARDLSQHPSVYNDVDPNVATSTLLQLRDRLKTAFHGMELNLEVVRPGTWDAFKDHLMLRGRNYFHLVHFDLHGSIGTRAKKHTKYGLLYFAQKDGDETTPVPCQRVGKQLGDYGVPLIVMNSCESANASQGYDANLAKQFLDKGVQGVLGMSFKIVSSAAALFLEHFYTALMVHRCSLAESAAFGRRALRINPARPSRYGLERRLKDYFVAVSYSNRKDHLHIPTMRLSATRSALSIPQLFDGKPGGIVASEVQGPIGREFDILRLEKLLVQGRVVYLYGVYGVGKTSLIQLAIPAWKKTKFIEAVVTFNCTTPEDLTASSFLCSVLRQLLSQVNHTHQSRFWTIPSENLESSDEEMMDKAILDIISTSDVLIVINGLMPSSDIFSFSTNDKAVAHIGGIISSYMSIAKVKDRPKRCFVVISERRSNPNLIGQRVNHLFGEYCYELKGLDFPDAIELSTRILKAAGEPVSQWKSEDASWLDSIVQLLQGIPSTLLDILPLQQSLGIPWRHFFAHLHGGIFKSRSQLRQSSLENSALVGELSHISRFYNPAHSFLLFMLSTCWHEALPLEHAHWIFKKLQISHLQRDFYHGKDDPDRFWITTFYAMMHDRGYVYAKTGPNEPVIIHPTFSVVGRAFFSDCLGLGNRVQFKAAFCTALTDWFGRQDVDGKVDATTFQSQTYNILTAANYSAQEIPIEQWPLSVLTAFGEQDYAGFPPSLRHHLLDRQLEVVDAASRKIPLLDNKADHLYFFAIILYMHLMHSPDTFRDCNKIANLSQKGLLLLASSGNDDALDKFNFSSAYLLLTSILSLEFLGKHSEACIKWKELEGVRPKLDLPPQANGVLFADLAPLETTNQMEYFEAALAALQEIPQVHLRLLIAGLSLASLSMSGKYKPLVDALDEENISLEMYLDAIFYENAPFAELGMTVGDIEHIYDLIQFDPRSLPSVSLSDVAARSDGLETLELTYDTGDWELICQKHAHMVQQAAEKNQFDEALIHLNALRKTLNKAAAPEALLSAVERCESRLSWANAIYVWHNTIFPSEYFDRGYGVMRPHEWVKEYTPSAKGVRASGKFALLWPHKDEISEKDDTMAWHVWWKWIHESQGQDASWISRIHLEDARFEEERKLLQTCFLYVARNDLEQAHGSFNQLETVCNEGIFMLEPPQMSPLHMIRDCIELAWEQHKAVQYVVSTMAKDFEANRVLIEDLALLRPRFCSWMTDKSIQGFHFALEKSRLIRFQAVFSGINPVYSTRQVQEQYQLFVRLLENGEFSRLQPHDVLSVRHRGLEKLVNDSIESRLWREGMKYCDEYFAVSDSFLQENPKGQEDWILGRQKCEWSLTIDSLTEAENEQDFDKCLDNAITTGVFLALNGYMKF</sequence>
<organism evidence="4 5">
    <name type="scientific">Clonostachys solani</name>
    <dbReference type="NCBI Taxonomy" id="160281"/>
    <lineage>
        <taxon>Eukaryota</taxon>
        <taxon>Fungi</taxon>
        <taxon>Dikarya</taxon>
        <taxon>Ascomycota</taxon>
        <taxon>Pezizomycotina</taxon>
        <taxon>Sordariomycetes</taxon>
        <taxon>Hypocreomycetidae</taxon>
        <taxon>Hypocreales</taxon>
        <taxon>Bionectriaceae</taxon>
        <taxon>Clonostachys</taxon>
    </lineage>
</organism>
<dbReference type="Gene3D" id="3.40.50.300">
    <property type="entry name" value="P-loop containing nucleotide triphosphate hydrolases"/>
    <property type="match status" value="1"/>
</dbReference>
<dbReference type="InterPro" id="IPR027417">
    <property type="entry name" value="P-loop_NTPase"/>
</dbReference>